<dbReference type="PANTHER" id="PTHR45875:SF1">
    <property type="entry name" value="METHYLTRANSFERASE N6AMT1"/>
    <property type="match status" value="1"/>
</dbReference>
<dbReference type="PANTHER" id="PTHR45875">
    <property type="entry name" value="METHYLTRANSFERASE N6AMT1"/>
    <property type="match status" value="1"/>
</dbReference>
<dbReference type="AlphaFoldDB" id="A0A4Q5N090"/>
<dbReference type="Pfam" id="PF25004">
    <property type="entry name" value="DUF7782"/>
    <property type="match status" value="1"/>
</dbReference>
<accession>A0A4Q5N090</accession>
<evidence type="ECO:0000256" key="1">
    <source>
        <dbReference type="ARBA" id="ARBA00006149"/>
    </source>
</evidence>
<dbReference type="EMBL" id="SDWW01000015">
    <property type="protein sequence ID" value="RYV51552.1"/>
    <property type="molecule type" value="Genomic_DNA"/>
</dbReference>
<dbReference type="CDD" id="cd02440">
    <property type="entry name" value="AdoMet_MTases"/>
    <property type="match status" value="1"/>
</dbReference>
<evidence type="ECO:0000256" key="2">
    <source>
        <dbReference type="ARBA" id="ARBA00022603"/>
    </source>
</evidence>
<dbReference type="Proteomes" id="UP000293764">
    <property type="component" value="Unassembled WGS sequence"/>
</dbReference>
<dbReference type="InterPro" id="IPR052190">
    <property type="entry name" value="Euk-Arch_PrmC-MTase"/>
</dbReference>
<name>A0A4Q5N090_9MICO</name>
<dbReference type="GO" id="GO:0008170">
    <property type="term" value="F:N-methyltransferase activity"/>
    <property type="evidence" value="ECO:0007669"/>
    <property type="project" value="UniProtKB-ARBA"/>
</dbReference>
<evidence type="ECO:0000259" key="6">
    <source>
        <dbReference type="Pfam" id="PF23186"/>
    </source>
</evidence>
<keyword evidence="9" id="KW-1185">Reference proteome</keyword>
<evidence type="ECO:0000256" key="3">
    <source>
        <dbReference type="ARBA" id="ARBA00022679"/>
    </source>
</evidence>
<evidence type="ECO:0000259" key="5">
    <source>
        <dbReference type="Pfam" id="PF05175"/>
    </source>
</evidence>
<gene>
    <name evidence="8" type="ORF">EUA98_07845</name>
</gene>
<keyword evidence="2 8" id="KW-0489">Methyltransferase</keyword>
<proteinExistence type="inferred from homology"/>
<dbReference type="GO" id="GO:0032259">
    <property type="term" value="P:methylation"/>
    <property type="evidence" value="ECO:0007669"/>
    <property type="project" value="UniProtKB-KW"/>
</dbReference>
<dbReference type="SUPFAM" id="SSF53335">
    <property type="entry name" value="S-adenosyl-L-methionine-dependent methyltransferases"/>
    <property type="match status" value="1"/>
</dbReference>
<dbReference type="GO" id="GO:0035657">
    <property type="term" value="C:eRF1 methyltransferase complex"/>
    <property type="evidence" value="ECO:0007669"/>
    <property type="project" value="TreeGrafter"/>
</dbReference>
<dbReference type="OrthoDB" id="129465at2"/>
<feature type="domain" description="DUF7059" evidence="6">
    <location>
        <begin position="30"/>
        <end position="114"/>
    </location>
</feature>
<dbReference type="InterPro" id="IPR056684">
    <property type="entry name" value="DUF7782"/>
</dbReference>
<feature type="domain" description="DUF7782" evidence="7">
    <location>
        <begin position="415"/>
        <end position="523"/>
    </location>
</feature>
<dbReference type="InterPro" id="IPR029063">
    <property type="entry name" value="SAM-dependent_MTases_sf"/>
</dbReference>
<dbReference type="InterPro" id="IPR002052">
    <property type="entry name" value="DNA_methylase_N6_adenine_CS"/>
</dbReference>
<feature type="domain" description="Methyltransferase small" evidence="5">
    <location>
        <begin position="165"/>
        <end position="256"/>
    </location>
</feature>
<dbReference type="GO" id="GO:0008757">
    <property type="term" value="F:S-adenosylmethionine-dependent methyltransferase activity"/>
    <property type="evidence" value="ECO:0007669"/>
    <property type="project" value="TreeGrafter"/>
</dbReference>
<dbReference type="GO" id="GO:0008276">
    <property type="term" value="F:protein methyltransferase activity"/>
    <property type="evidence" value="ECO:0007669"/>
    <property type="project" value="TreeGrafter"/>
</dbReference>
<evidence type="ECO:0000256" key="4">
    <source>
        <dbReference type="ARBA" id="ARBA00022691"/>
    </source>
</evidence>
<dbReference type="InterPro" id="IPR007848">
    <property type="entry name" value="Small_mtfrase_dom"/>
</dbReference>
<evidence type="ECO:0000313" key="8">
    <source>
        <dbReference type="EMBL" id="RYV51552.1"/>
    </source>
</evidence>
<dbReference type="Pfam" id="PF23186">
    <property type="entry name" value="DUF7059"/>
    <property type="match status" value="1"/>
</dbReference>
<sequence length="526" mass="54761">MPRAATHPSTDAPRTEPALLDALRADLTGAGYTVPAVEDLLGPLASAALHREEPLPALRATARVMAGRDARLAALVRLFVLGAEVPREAVEQAFARSGVDGAVRLGLVEAAGSQGNDVVRAVVDLRPYEAADAAGTVDWWLASDLGELATGRALRTDHVLGVGGASTTLAQVTVRDRRDRVLDLGTGCGIQALHASRHSRAVTGTDISARALAFARFNAALAGVGPDRLELRAGSMLEPVAGERFDLVVSNPPFVITPRAAGVPEYDYRDGGRAGDAIVRELVTGVGAVLEPGGVAQLLGNWEVRSGEAWHERVGEWLDAAGLDGWVIQRELQDPAEYAETWIRDGGSTPDRDRAAWAAQYAAWLDDFASRDVAGIGFGIITLRRPLAGPPTLRRLEEQTGALHQPLGAHLAANLAAHDWLESTDDAALAAAHLTVAGDVTEERYFTPGSADPSVVLVRQGGGLGRAVQAGTALAGFVGACDGELAVGQLVGGIAALLGVAADDVAADVLPSLRGLVRDGLLLVTP</sequence>
<protein>
    <submittedName>
        <fullName evidence="8">Methyltransferase domain-containing protein</fullName>
    </submittedName>
</protein>
<evidence type="ECO:0000313" key="9">
    <source>
        <dbReference type="Proteomes" id="UP000293764"/>
    </source>
</evidence>
<comment type="similarity">
    <text evidence="1">Belongs to the eukaryotic/archaeal PrmC-related family.</text>
</comment>
<comment type="caution">
    <text evidence="8">The sequence shown here is derived from an EMBL/GenBank/DDBJ whole genome shotgun (WGS) entry which is preliminary data.</text>
</comment>
<keyword evidence="3 8" id="KW-0808">Transferase</keyword>
<organism evidence="8 9">
    <name type="scientific">Pengzhenrongella frigida</name>
    <dbReference type="NCBI Taxonomy" id="1259133"/>
    <lineage>
        <taxon>Bacteria</taxon>
        <taxon>Bacillati</taxon>
        <taxon>Actinomycetota</taxon>
        <taxon>Actinomycetes</taxon>
        <taxon>Micrococcales</taxon>
        <taxon>Pengzhenrongella</taxon>
    </lineage>
</organism>
<keyword evidence="4" id="KW-0949">S-adenosyl-L-methionine</keyword>
<dbReference type="InterPro" id="IPR055487">
    <property type="entry name" value="DUF7059"/>
</dbReference>
<dbReference type="GO" id="GO:0003676">
    <property type="term" value="F:nucleic acid binding"/>
    <property type="evidence" value="ECO:0007669"/>
    <property type="project" value="InterPro"/>
</dbReference>
<dbReference type="PROSITE" id="PS00092">
    <property type="entry name" value="N6_MTASE"/>
    <property type="match status" value="1"/>
</dbReference>
<evidence type="ECO:0000259" key="7">
    <source>
        <dbReference type="Pfam" id="PF25004"/>
    </source>
</evidence>
<dbReference type="Pfam" id="PF05175">
    <property type="entry name" value="MTS"/>
    <property type="match status" value="1"/>
</dbReference>
<dbReference type="Gene3D" id="3.40.50.150">
    <property type="entry name" value="Vaccinia Virus protein VP39"/>
    <property type="match status" value="1"/>
</dbReference>
<reference evidence="8 9" key="1">
    <citation type="submission" date="2019-01" db="EMBL/GenBank/DDBJ databases">
        <title>Novel species of Cellulomonas.</title>
        <authorList>
            <person name="Liu Q."/>
            <person name="Xin Y.-H."/>
        </authorList>
    </citation>
    <scope>NUCLEOTIDE SEQUENCE [LARGE SCALE GENOMIC DNA]</scope>
    <source>
        <strain evidence="8 9">HLT2-17</strain>
    </source>
</reference>